<evidence type="ECO:0000313" key="1">
    <source>
        <dbReference type="EMBL" id="NML18705.1"/>
    </source>
</evidence>
<dbReference type="EMBL" id="JABBFW010000038">
    <property type="protein sequence ID" value="NML18705.1"/>
    <property type="molecule type" value="Genomic_DNA"/>
</dbReference>
<gene>
    <name evidence="1" type="ORF">HHL10_27430</name>
</gene>
<reference evidence="1 2" key="1">
    <citation type="submission" date="2020-04" db="EMBL/GenBank/DDBJ databases">
        <title>Azohydromonas sp. isolated from soil.</title>
        <authorList>
            <person name="Dahal R.H."/>
        </authorList>
    </citation>
    <scope>NUCLEOTIDE SEQUENCE [LARGE SCALE GENOMIC DNA]</scope>
    <source>
        <strain evidence="1 2">G-1-1-14</strain>
    </source>
</reference>
<dbReference type="RefSeq" id="WP_169163599.1">
    <property type="nucleotide sequence ID" value="NZ_JABBFW010000038.1"/>
</dbReference>
<organism evidence="1 2">
    <name type="scientific">Azohydromonas caseinilytica</name>
    <dbReference type="NCBI Taxonomy" id="2728836"/>
    <lineage>
        <taxon>Bacteria</taxon>
        <taxon>Pseudomonadati</taxon>
        <taxon>Pseudomonadota</taxon>
        <taxon>Betaproteobacteria</taxon>
        <taxon>Burkholderiales</taxon>
        <taxon>Sphaerotilaceae</taxon>
        <taxon>Azohydromonas</taxon>
    </lineage>
</organism>
<comment type="caution">
    <text evidence="1">The sequence shown here is derived from an EMBL/GenBank/DDBJ whole genome shotgun (WGS) entry which is preliminary data.</text>
</comment>
<evidence type="ECO:0000313" key="2">
    <source>
        <dbReference type="Proteomes" id="UP000574067"/>
    </source>
</evidence>
<dbReference type="Proteomes" id="UP000574067">
    <property type="component" value="Unassembled WGS sequence"/>
</dbReference>
<keyword evidence="2" id="KW-1185">Reference proteome</keyword>
<proteinExistence type="predicted"/>
<dbReference type="AlphaFoldDB" id="A0A848FII9"/>
<name>A0A848FII9_9BURK</name>
<sequence length="69" mass="7569">MNAPLREEVLKLREPTPQASLPLAAEGVQRFVWEHRYGSMLIEVIGDEVRVDGEVVHPVHSTKPGPAGA</sequence>
<accession>A0A848FII9</accession>
<protein>
    <submittedName>
        <fullName evidence="1">Uncharacterized protein</fullName>
    </submittedName>
</protein>